<name>A0A1H6KKU6_RUMFL</name>
<gene>
    <name evidence="9" type="ORF">SAMN02910265_02510</name>
</gene>
<dbReference type="PROSITE" id="PS51898">
    <property type="entry name" value="TYR_RECOMBINASE"/>
    <property type="match status" value="1"/>
</dbReference>
<evidence type="ECO:0000256" key="4">
    <source>
        <dbReference type="ARBA" id="ARBA00023125"/>
    </source>
</evidence>
<dbReference type="InterPro" id="IPR044068">
    <property type="entry name" value="CB"/>
</dbReference>
<dbReference type="GO" id="GO:0006310">
    <property type="term" value="P:DNA recombination"/>
    <property type="evidence" value="ECO:0007669"/>
    <property type="project" value="UniProtKB-KW"/>
</dbReference>
<dbReference type="InterPro" id="IPR004107">
    <property type="entry name" value="Integrase_SAM-like_N"/>
</dbReference>
<dbReference type="Pfam" id="PF14659">
    <property type="entry name" value="Phage_int_SAM_3"/>
    <property type="match status" value="1"/>
</dbReference>
<feature type="domain" description="Core-binding (CB)" evidence="8">
    <location>
        <begin position="82"/>
        <end position="166"/>
    </location>
</feature>
<evidence type="ECO:0000256" key="6">
    <source>
        <dbReference type="PROSITE-ProRule" id="PRU01248"/>
    </source>
</evidence>
<dbReference type="PANTHER" id="PTHR30349">
    <property type="entry name" value="PHAGE INTEGRASE-RELATED"/>
    <property type="match status" value="1"/>
</dbReference>
<dbReference type="AlphaFoldDB" id="A0A1H6KKU6"/>
<comment type="function">
    <text evidence="1">Site-specific tyrosine recombinase, which acts by catalyzing the cutting and rejoining of the recombining DNA molecules.</text>
</comment>
<dbReference type="PANTHER" id="PTHR30349:SF91">
    <property type="entry name" value="INTA PROTEIN"/>
    <property type="match status" value="1"/>
</dbReference>
<reference evidence="9 10" key="1">
    <citation type="submission" date="2016-10" db="EMBL/GenBank/DDBJ databases">
        <authorList>
            <person name="de Groot N.N."/>
        </authorList>
    </citation>
    <scope>NUCLEOTIDE SEQUENCE [LARGE SCALE GENOMIC DNA]</scope>
    <source>
        <strain evidence="9 10">YAD2003</strain>
    </source>
</reference>
<keyword evidence="3" id="KW-0229">DNA integration</keyword>
<evidence type="ECO:0000313" key="10">
    <source>
        <dbReference type="Proteomes" id="UP000183190"/>
    </source>
</evidence>
<organism evidence="9 10">
    <name type="scientific">Ruminococcus flavefaciens</name>
    <dbReference type="NCBI Taxonomy" id="1265"/>
    <lineage>
        <taxon>Bacteria</taxon>
        <taxon>Bacillati</taxon>
        <taxon>Bacillota</taxon>
        <taxon>Clostridia</taxon>
        <taxon>Eubacteriales</taxon>
        <taxon>Oscillospiraceae</taxon>
        <taxon>Ruminococcus</taxon>
    </lineage>
</organism>
<protein>
    <submittedName>
        <fullName evidence="9">Site-specific recombinase XerD</fullName>
    </submittedName>
</protein>
<evidence type="ECO:0000256" key="2">
    <source>
        <dbReference type="ARBA" id="ARBA00008857"/>
    </source>
</evidence>
<keyword evidence="4 6" id="KW-0238">DNA-binding</keyword>
<dbReference type="GO" id="GO:0015074">
    <property type="term" value="P:DNA integration"/>
    <property type="evidence" value="ECO:0007669"/>
    <property type="project" value="InterPro"/>
</dbReference>
<dbReference type="Pfam" id="PF00589">
    <property type="entry name" value="Phage_integrase"/>
    <property type="match status" value="1"/>
</dbReference>
<dbReference type="SUPFAM" id="SSF56349">
    <property type="entry name" value="DNA breaking-rejoining enzymes"/>
    <property type="match status" value="1"/>
</dbReference>
<proteinExistence type="inferred from homology"/>
<dbReference type="RefSeq" id="WP_074717941.1">
    <property type="nucleotide sequence ID" value="NZ_FNWV01000010.1"/>
</dbReference>
<evidence type="ECO:0000259" key="7">
    <source>
        <dbReference type="PROSITE" id="PS51898"/>
    </source>
</evidence>
<keyword evidence="5" id="KW-0233">DNA recombination</keyword>
<evidence type="ECO:0000259" key="8">
    <source>
        <dbReference type="PROSITE" id="PS51900"/>
    </source>
</evidence>
<feature type="domain" description="Tyr recombinase" evidence="7">
    <location>
        <begin position="187"/>
        <end position="387"/>
    </location>
</feature>
<evidence type="ECO:0000313" key="9">
    <source>
        <dbReference type="EMBL" id="SEH75957.1"/>
    </source>
</evidence>
<dbReference type="CDD" id="cd01189">
    <property type="entry name" value="INT_ICEBs1_C_like"/>
    <property type="match status" value="1"/>
</dbReference>
<evidence type="ECO:0000256" key="1">
    <source>
        <dbReference type="ARBA" id="ARBA00003283"/>
    </source>
</evidence>
<dbReference type="GO" id="GO:0003677">
    <property type="term" value="F:DNA binding"/>
    <property type="evidence" value="ECO:0007669"/>
    <property type="project" value="UniProtKB-UniRule"/>
</dbReference>
<comment type="similarity">
    <text evidence="2">Belongs to the 'phage' integrase family.</text>
</comment>
<dbReference type="EMBL" id="FNWV01000010">
    <property type="protein sequence ID" value="SEH75957.1"/>
    <property type="molecule type" value="Genomic_DNA"/>
</dbReference>
<evidence type="ECO:0000256" key="5">
    <source>
        <dbReference type="ARBA" id="ARBA00023172"/>
    </source>
</evidence>
<dbReference type="InterPro" id="IPR010998">
    <property type="entry name" value="Integrase_recombinase_N"/>
</dbReference>
<accession>A0A1H6KKU6</accession>
<dbReference type="Gene3D" id="1.10.443.10">
    <property type="entry name" value="Intergrase catalytic core"/>
    <property type="match status" value="1"/>
</dbReference>
<dbReference type="PROSITE" id="PS51900">
    <property type="entry name" value="CB"/>
    <property type="match status" value="1"/>
</dbReference>
<dbReference type="InterPro" id="IPR013762">
    <property type="entry name" value="Integrase-like_cat_sf"/>
</dbReference>
<dbReference type="InterPro" id="IPR002104">
    <property type="entry name" value="Integrase_catalytic"/>
</dbReference>
<dbReference type="Proteomes" id="UP000183190">
    <property type="component" value="Unassembled WGS sequence"/>
</dbReference>
<sequence>MKITTGHLAEKSGKWYAVINLYDADGKRHEKWRSLGLDAKKGTKTEANHRLNEVLEQYNLGDQYLHEGMSRADKERNRIADMRVEDYLAEWLESYKGNITKSTYTSYKRYMDVHMIPFFKKMKIKVKEITGDEINEYYAYLRAKGLKGTSCQRHHSLLHLAFKSAMKRRIIPTNPVDQADRPKSVQFIGNYYNAEEIKQLIDCTKDDPLHIVIVIAAYYGLRRSEVIGLKWSAVDFVGKTISIKHKVLQDEDGVAGYDVMKTKSSYRTLPLIPVVEQALIAEREHQAEMKKAFGRGYCKKYEDYICVDAVGELIRPNYVSDHFPIVLRKNGLRKIRFHDLRHSCASLLLANGVQMKLIQEWLGHSDIGTTSNVYSHVDSESKKLSAEAIAKALSNESTAV</sequence>
<evidence type="ECO:0000256" key="3">
    <source>
        <dbReference type="ARBA" id="ARBA00022908"/>
    </source>
</evidence>
<dbReference type="InterPro" id="IPR011010">
    <property type="entry name" value="DNA_brk_join_enz"/>
</dbReference>
<dbReference type="InterPro" id="IPR050090">
    <property type="entry name" value="Tyrosine_recombinase_XerCD"/>
</dbReference>
<dbReference type="Gene3D" id="1.10.150.130">
    <property type="match status" value="1"/>
</dbReference>